<dbReference type="PROSITE" id="PS51729">
    <property type="entry name" value="GNAT_YJDJ"/>
    <property type="match status" value="1"/>
</dbReference>
<gene>
    <name evidence="2" type="ORF">R1CP_19335</name>
</gene>
<reference evidence="2 3" key="1">
    <citation type="submission" date="2014-07" db="EMBL/GenBank/DDBJ databases">
        <authorList>
            <person name="Zhang J.E."/>
            <person name="Yang H."/>
            <person name="Guo J."/>
            <person name="Deng Z."/>
            <person name="Luo H."/>
            <person name="Luo M."/>
            <person name="Zhao B."/>
        </authorList>
    </citation>
    <scope>NUCLEOTIDE SEQUENCE [LARGE SCALE GENOMIC DNA]</scope>
    <source>
        <strain evidence="2 3">1CP</strain>
    </source>
</reference>
<name>A0A1B1K7J8_RHOOP</name>
<dbReference type="RefSeq" id="WP_065491291.1">
    <property type="nucleotide sequence ID" value="NZ_CP009111.1"/>
</dbReference>
<dbReference type="AlphaFoldDB" id="A0A1B1K7J8"/>
<dbReference type="InterPro" id="IPR031165">
    <property type="entry name" value="GNAT_YJDJ"/>
</dbReference>
<dbReference type="EMBL" id="CP009111">
    <property type="protein sequence ID" value="ANS28549.1"/>
    <property type="molecule type" value="Genomic_DNA"/>
</dbReference>
<dbReference type="SUPFAM" id="SSF55729">
    <property type="entry name" value="Acyl-CoA N-acyltransferases (Nat)"/>
    <property type="match status" value="1"/>
</dbReference>
<evidence type="ECO:0000313" key="2">
    <source>
        <dbReference type="EMBL" id="ANS28549.1"/>
    </source>
</evidence>
<dbReference type="InterPro" id="IPR016181">
    <property type="entry name" value="Acyl_CoA_acyltransferase"/>
</dbReference>
<dbReference type="Pfam" id="PF14542">
    <property type="entry name" value="Acetyltransf_CG"/>
    <property type="match status" value="1"/>
</dbReference>
<protein>
    <recommendedName>
        <fullName evidence="1">N-acetyltransferase domain-containing protein</fullName>
    </recommendedName>
</protein>
<evidence type="ECO:0000313" key="3">
    <source>
        <dbReference type="Proteomes" id="UP000186108"/>
    </source>
</evidence>
<feature type="domain" description="N-acetyltransferase" evidence="1">
    <location>
        <begin position="10"/>
        <end position="108"/>
    </location>
</feature>
<accession>A0A1B1K7J8</accession>
<proteinExistence type="predicted"/>
<evidence type="ECO:0000259" key="1">
    <source>
        <dbReference type="PROSITE" id="PS51729"/>
    </source>
</evidence>
<dbReference type="Proteomes" id="UP000186108">
    <property type="component" value="Chromosome"/>
</dbReference>
<organism evidence="2 3">
    <name type="scientific">Rhodococcus opacus</name>
    <name type="common">Nocardia opaca</name>
    <dbReference type="NCBI Taxonomy" id="37919"/>
    <lineage>
        <taxon>Bacteria</taxon>
        <taxon>Bacillati</taxon>
        <taxon>Actinomycetota</taxon>
        <taxon>Actinomycetes</taxon>
        <taxon>Mycobacteriales</taxon>
        <taxon>Nocardiaceae</taxon>
        <taxon>Rhodococcus</taxon>
    </lineage>
</organism>
<sequence>MTKPETVRVVHNADRHRFELRVRRELVGIVGYFDLRDLTEPLRIQGSIGPRSEDVVVSFPHATVFEELENRSFAALFVRQALDLARDCRCKVRPVCPCVRRFLDDRPE</sequence>
<dbReference type="Gene3D" id="3.40.630.30">
    <property type="match status" value="1"/>
</dbReference>